<keyword evidence="2" id="KW-1185">Reference proteome</keyword>
<dbReference type="AlphaFoldDB" id="A0A315Z5Q6"/>
<gene>
    <name evidence="1" type="ORF">BC781_10766</name>
</gene>
<evidence type="ECO:0008006" key="3">
    <source>
        <dbReference type="Google" id="ProtNLM"/>
    </source>
</evidence>
<dbReference type="OrthoDB" id="8706764at2"/>
<protein>
    <recommendedName>
        <fullName evidence="3">DUF1353 domain-containing protein</fullName>
    </recommendedName>
</protein>
<evidence type="ECO:0000313" key="2">
    <source>
        <dbReference type="Proteomes" id="UP000245535"/>
    </source>
</evidence>
<sequence>MKHKYKYKFIHREECSIQTNILDREFENEFLKITEEGKWIFKQSEEGFAWDGCSPKFSLLGIYFGTPDGVTDEITEKPKTYYASLFHDLVYRNKTVVPISRKESDKIFLLMLRHSKFPLAGLYFFFVRLFGRLYGKWTFKRSQKNIKLISVETPIPNKLKMELSE</sequence>
<proteinExistence type="predicted"/>
<name>A0A315Z5Q6_SEDFL</name>
<organism evidence="1 2">
    <name type="scientific">Sediminitomix flava</name>
    <dbReference type="NCBI Taxonomy" id="379075"/>
    <lineage>
        <taxon>Bacteria</taxon>
        <taxon>Pseudomonadati</taxon>
        <taxon>Bacteroidota</taxon>
        <taxon>Cytophagia</taxon>
        <taxon>Cytophagales</taxon>
        <taxon>Flammeovirgaceae</taxon>
        <taxon>Sediminitomix</taxon>
    </lineage>
</organism>
<comment type="caution">
    <text evidence="1">The sequence shown here is derived from an EMBL/GenBank/DDBJ whole genome shotgun (WGS) entry which is preliminary data.</text>
</comment>
<dbReference type="EMBL" id="QGDO01000007">
    <property type="protein sequence ID" value="PWJ38476.1"/>
    <property type="molecule type" value="Genomic_DNA"/>
</dbReference>
<evidence type="ECO:0000313" key="1">
    <source>
        <dbReference type="EMBL" id="PWJ38476.1"/>
    </source>
</evidence>
<dbReference type="RefSeq" id="WP_109621580.1">
    <property type="nucleotide sequence ID" value="NZ_QGDO01000007.1"/>
</dbReference>
<accession>A0A315Z5Q6</accession>
<dbReference type="Proteomes" id="UP000245535">
    <property type="component" value="Unassembled WGS sequence"/>
</dbReference>
<reference evidence="1 2" key="1">
    <citation type="submission" date="2018-03" db="EMBL/GenBank/DDBJ databases">
        <title>Genomic Encyclopedia of Archaeal and Bacterial Type Strains, Phase II (KMG-II): from individual species to whole genera.</title>
        <authorList>
            <person name="Goeker M."/>
        </authorList>
    </citation>
    <scope>NUCLEOTIDE SEQUENCE [LARGE SCALE GENOMIC DNA]</scope>
    <source>
        <strain evidence="1 2">DSM 28229</strain>
    </source>
</reference>